<gene>
    <name evidence="1" type="ORF">GALL_62530</name>
</gene>
<accession>A0A1J5SU01</accession>
<dbReference type="Gene3D" id="3.10.450.50">
    <property type="match status" value="1"/>
</dbReference>
<protein>
    <recommendedName>
        <fullName evidence="2">DUF4783 domain-containing protein</fullName>
    </recommendedName>
</protein>
<reference evidence="1" key="1">
    <citation type="submission" date="2016-10" db="EMBL/GenBank/DDBJ databases">
        <title>Sequence of Gallionella enrichment culture.</title>
        <authorList>
            <person name="Poehlein A."/>
            <person name="Muehling M."/>
            <person name="Daniel R."/>
        </authorList>
    </citation>
    <scope>NUCLEOTIDE SEQUENCE</scope>
</reference>
<evidence type="ECO:0000313" key="1">
    <source>
        <dbReference type="EMBL" id="OIR12002.1"/>
    </source>
</evidence>
<comment type="caution">
    <text evidence="1">The sequence shown here is derived from an EMBL/GenBank/DDBJ whole genome shotgun (WGS) entry which is preliminary data.</text>
</comment>
<name>A0A1J5SU01_9ZZZZ</name>
<dbReference type="Pfam" id="PF16022">
    <property type="entry name" value="DUF4783"/>
    <property type="match status" value="1"/>
</dbReference>
<proteinExistence type="predicted"/>
<dbReference type="EMBL" id="MLJW01000018">
    <property type="protein sequence ID" value="OIR12002.1"/>
    <property type="molecule type" value="Genomic_DNA"/>
</dbReference>
<dbReference type="AlphaFoldDB" id="A0A1J5SU01"/>
<evidence type="ECO:0008006" key="2">
    <source>
        <dbReference type="Google" id="ProtNLM"/>
    </source>
</evidence>
<sequence>MINMKKIFLLAGLGWLLMSFTVQSDTENIINSLKLGDAKAVAAYFDAYIDLTLPGKDDIKNIGKNQAGITLKSFFDDVGVNGFDLTSQRESGNTMYIAGKLQTKDKGYNITMLLKNRDGKHQIISVRIN</sequence>
<dbReference type="InterPro" id="IPR031977">
    <property type="entry name" value="DUF4783"/>
</dbReference>
<organism evidence="1">
    <name type="scientific">mine drainage metagenome</name>
    <dbReference type="NCBI Taxonomy" id="410659"/>
    <lineage>
        <taxon>unclassified sequences</taxon>
        <taxon>metagenomes</taxon>
        <taxon>ecological metagenomes</taxon>
    </lineage>
</organism>